<keyword evidence="5" id="KW-0408">Iron</keyword>
<organism evidence="9 10">
    <name type="scientific">Durusdinium trenchii</name>
    <dbReference type="NCBI Taxonomy" id="1381693"/>
    <lineage>
        <taxon>Eukaryota</taxon>
        <taxon>Sar</taxon>
        <taxon>Alveolata</taxon>
        <taxon>Dinophyceae</taxon>
        <taxon>Suessiales</taxon>
        <taxon>Symbiodiniaceae</taxon>
        <taxon>Durusdinium</taxon>
    </lineage>
</organism>
<name>A0ABP0HQS0_9DINO</name>
<gene>
    <name evidence="9" type="ORF">SCF082_LOCUS3007</name>
</gene>
<keyword evidence="4" id="KW-0479">Metal-binding</keyword>
<dbReference type="PROSITE" id="PS51918">
    <property type="entry name" value="RADICAL_SAM"/>
    <property type="match status" value="1"/>
</dbReference>
<proteinExistence type="predicted"/>
<feature type="domain" description="Radical SAM core" evidence="8">
    <location>
        <begin position="1"/>
        <end position="147"/>
    </location>
</feature>
<dbReference type="SMART" id="SM00729">
    <property type="entry name" value="Elp3"/>
    <property type="match status" value="1"/>
</dbReference>
<evidence type="ECO:0000313" key="9">
    <source>
        <dbReference type="EMBL" id="CAK8992227.1"/>
    </source>
</evidence>
<dbReference type="Gene3D" id="3.20.20.70">
    <property type="entry name" value="Aldolase class I"/>
    <property type="match status" value="1"/>
</dbReference>
<evidence type="ECO:0000256" key="2">
    <source>
        <dbReference type="ARBA" id="ARBA00022485"/>
    </source>
</evidence>
<reference evidence="9 10" key="1">
    <citation type="submission" date="2024-02" db="EMBL/GenBank/DDBJ databases">
        <authorList>
            <person name="Chen Y."/>
            <person name="Shah S."/>
            <person name="Dougan E. K."/>
            <person name="Thang M."/>
            <person name="Chan C."/>
        </authorList>
    </citation>
    <scope>NUCLEOTIDE SEQUENCE [LARGE SCALE GENOMIC DNA]</scope>
</reference>
<evidence type="ECO:0000313" key="10">
    <source>
        <dbReference type="Proteomes" id="UP001642464"/>
    </source>
</evidence>
<dbReference type="Pfam" id="PF06968">
    <property type="entry name" value="BATS"/>
    <property type="match status" value="1"/>
</dbReference>
<keyword evidence="2" id="KW-0004">4Fe-4S</keyword>
<evidence type="ECO:0000256" key="4">
    <source>
        <dbReference type="ARBA" id="ARBA00022723"/>
    </source>
</evidence>
<evidence type="ECO:0000256" key="3">
    <source>
        <dbReference type="ARBA" id="ARBA00022691"/>
    </source>
</evidence>
<evidence type="ECO:0000256" key="6">
    <source>
        <dbReference type="ARBA" id="ARBA00023014"/>
    </source>
</evidence>
<dbReference type="InterPro" id="IPR007197">
    <property type="entry name" value="rSAM"/>
</dbReference>
<dbReference type="EMBL" id="CAXAMM010001513">
    <property type="protein sequence ID" value="CAK8992227.1"/>
    <property type="molecule type" value="Genomic_DNA"/>
</dbReference>
<dbReference type="SMART" id="SM00876">
    <property type="entry name" value="BATS"/>
    <property type="match status" value="1"/>
</dbReference>
<dbReference type="Proteomes" id="UP001642464">
    <property type="component" value="Unassembled WGS sequence"/>
</dbReference>
<evidence type="ECO:0000256" key="5">
    <source>
        <dbReference type="ARBA" id="ARBA00023004"/>
    </source>
</evidence>
<keyword evidence="3" id="KW-0949">S-adenosyl-L-methionine</keyword>
<dbReference type="InterPro" id="IPR010722">
    <property type="entry name" value="BATS_dom"/>
</dbReference>
<dbReference type="Pfam" id="PF04055">
    <property type="entry name" value="Radical_SAM"/>
    <property type="match status" value="1"/>
</dbReference>
<dbReference type="SUPFAM" id="SSF102114">
    <property type="entry name" value="Radical SAM enzymes"/>
    <property type="match status" value="1"/>
</dbReference>
<evidence type="ECO:0000259" key="8">
    <source>
        <dbReference type="PROSITE" id="PS51918"/>
    </source>
</evidence>
<dbReference type="CDD" id="cd01335">
    <property type="entry name" value="Radical_SAM"/>
    <property type="match status" value="1"/>
</dbReference>
<dbReference type="NCBIfam" id="TIGR00433">
    <property type="entry name" value="bioB"/>
    <property type="match status" value="1"/>
</dbReference>
<evidence type="ECO:0000256" key="7">
    <source>
        <dbReference type="ARBA" id="ARBA00034078"/>
    </source>
</evidence>
<keyword evidence="10" id="KW-1185">Reference proteome</keyword>
<keyword evidence="6" id="KW-0411">Iron-sulfur</keyword>
<dbReference type="PANTHER" id="PTHR22976">
    <property type="entry name" value="BIOTIN SYNTHASE"/>
    <property type="match status" value="1"/>
</dbReference>
<dbReference type="PANTHER" id="PTHR22976:SF2">
    <property type="entry name" value="BIOTIN SYNTHASE, MITOCHONDRIAL"/>
    <property type="match status" value="1"/>
</dbReference>
<comment type="cofactor">
    <cofactor evidence="1">
        <name>[4Fe-4S] cluster</name>
        <dbReference type="ChEBI" id="CHEBI:49883"/>
    </cofactor>
</comment>
<comment type="caution">
    <text evidence="9">The sequence shown here is derived from an EMBL/GenBank/DDBJ whole genome shotgun (WGS) entry which is preliminary data.</text>
</comment>
<sequence length="219" mass="23853">MVKGVHAMGMEPCVTTGFVSELQAQQLKEAGLHSLNHNLDTSERMYPKIISTRTFDQRLETINNAAEAGLNVCTGGIVGLGEETEDRIELLRTLANLPSGHPDSVPVNSLIPIEGTPLGDRLKKTGKAPTWVDLVRMIATARILMPKTMVRLSAGRHERSEAEQAMMVLCGGNSIFSGELLTTDGTDRDRDAELFELLGLKSKPPNSEALRSPYMESNP</sequence>
<dbReference type="InterPro" id="IPR058240">
    <property type="entry name" value="rSAM_sf"/>
</dbReference>
<evidence type="ECO:0000256" key="1">
    <source>
        <dbReference type="ARBA" id="ARBA00001966"/>
    </source>
</evidence>
<protein>
    <submittedName>
        <fullName evidence="9">Mitochondrial</fullName>
    </submittedName>
</protein>
<accession>A0ABP0HQS0</accession>
<dbReference type="InterPro" id="IPR002684">
    <property type="entry name" value="Biotin_synth/BioAB"/>
</dbReference>
<dbReference type="InterPro" id="IPR013785">
    <property type="entry name" value="Aldolase_TIM"/>
</dbReference>
<comment type="cofactor">
    <cofactor evidence="7">
        <name>[2Fe-2S] cluster</name>
        <dbReference type="ChEBI" id="CHEBI:190135"/>
    </cofactor>
</comment>
<dbReference type="InterPro" id="IPR006638">
    <property type="entry name" value="Elp3/MiaA/NifB-like_rSAM"/>
</dbReference>